<dbReference type="Gene3D" id="1.10.357.10">
    <property type="entry name" value="Tetracycline Repressor, domain 2"/>
    <property type="match status" value="1"/>
</dbReference>
<dbReference type="PANTHER" id="PTHR30055">
    <property type="entry name" value="HTH-TYPE TRANSCRIPTIONAL REGULATOR RUTR"/>
    <property type="match status" value="1"/>
</dbReference>
<dbReference type="Proteomes" id="UP001597173">
    <property type="component" value="Unassembled WGS sequence"/>
</dbReference>
<feature type="region of interest" description="Disordered" evidence="3">
    <location>
        <begin position="1"/>
        <end position="23"/>
    </location>
</feature>
<evidence type="ECO:0000256" key="2">
    <source>
        <dbReference type="PROSITE-ProRule" id="PRU00335"/>
    </source>
</evidence>
<keyword evidence="6" id="KW-1185">Reference proteome</keyword>
<accession>A0ABW3YVY8</accession>
<name>A0ABW3YVY8_MYCRA</name>
<dbReference type="SUPFAM" id="SSF46689">
    <property type="entry name" value="Homeodomain-like"/>
    <property type="match status" value="1"/>
</dbReference>
<dbReference type="PRINTS" id="PR00455">
    <property type="entry name" value="HTHTETR"/>
</dbReference>
<keyword evidence="1 2" id="KW-0238">DNA-binding</keyword>
<sequence>METKLTATCEETCPSPTGRRAAGADPVKREQILDGAKRVFMEQGFDAASMNDITRAAGVSKGTIYVYFENKEDLFGELIQRERLRITESARGALKDDLTVAEALHDFGVLFATHLSADYTIKAMRMVIAVNQRMPLACQFLSASPMNPVSVLKTYLDRQVADGRLVIDDTELASRQFLELATAGIFKHRLFGSMETPPPPSEVERIVASGTKIFLAAYERRVSEGHLSLQPRDSEGPVSAGQIG</sequence>
<dbReference type="InterPro" id="IPR023772">
    <property type="entry name" value="DNA-bd_HTH_TetR-type_CS"/>
</dbReference>
<gene>
    <name evidence="5" type="ORF">ACFQ33_09120</name>
</gene>
<dbReference type="EMBL" id="JBHTNF010000004">
    <property type="protein sequence ID" value="MFD1328053.1"/>
    <property type="molecule type" value="Genomic_DNA"/>
</dbReference>
<reference evidence="6" key="1">
    <citation type="journal article" date="2019" name="Int. J. Syst. Evol. Microbiol.">
        <title>The Global Catalogue of Microorganisms (GCM) 10K type strain sequencing project: providing services to taxonomists for standard genome sequencing and annotation.</title>
        <authorList>
            <consortium name="The Broad Institute Genomics Platform"/>
            <consortium name="The Broad Institute Genome Sequencing Center for Infectious Disease"/>
            <person name="Wu L."/>
            <person name="Ma J."/>
        </authorList>
    </citation>
    <scope>NUCLEOTIDE SEQUENCE [LARGE SCALE GENOMIC DNA]</scope>
    <source>
        <strain evidence="6">CCUG 55609</strain>
    </source>
</reference>
<evidence type="ECO:0000256" key="3">
    <source>
        <dbReference type="SAM" id="MobiDB-lite"/>
    </source>
</evidence>
<dbReference type="Gene3D" id="1.10.10.60">
    <property type="entry name" value="Homeodomain-like"/>
    <property type="match status" value="1"/>
</dbReference>
<evidence type="ECO:0000313" key="6">
    <source>
        <dbReference type="Proteomes" id="UP001597173"/>
    </source>
</evidence>
<dbReference type="Pfam" id="PF14246">
    <property type="entry name" value="TetR_C_7"/>
    <property type="match status" value="1"/>
</dbReference>
<dbReference type="InterPro" id="IPR050109">
    <property type="entry name" value="HTH-type_TetR-like_transc_reg"/>
</dbReference>
<dbReference type="InterPro" id="IPR009057">
    <property type="entry name" value="Homeodomain-like_sf"/>
</dbReference>
<dbReference type="Pfam" id="PF00440">
    <property type="entry name" value="TetR_N"/>
    <property type="match status" value="1"/>
</dbReference>
<evidence type="ECO:0000259" key="4">
    <source>
        <dbReference type="PROSITE" id="PS50977"/>
    </source>
</evidence>
<organism evidence="5 6">
    <name type="scientific">Mycoplana ramosa</name>
    <name type="common">Mycoplana bullata</name>
    <dbReference type="NCBI Taxonomy" id="40837"/>
    <lineage>
        <taxon>Bacteria</taxon>
        <taxon>Pseudomonadati</taxon>
        <taxon>Pseudomonadota</taxon>
        <taxon>Alphaproteobacteria</taxon>
        <taxon>Hyphomicrobiales</taxon>
        <taxon>Rhizobiaceae</taxon>
        <taxon>Mycoplana</taxon>
    </lineage>
</organism>
<dbReference type="PANTHER" id="PTHR30055:SF146">
    <property type="entry name" value="HTH-TYPE TRANSCRIPTIONAL DUAL REGULATOR CECR"/>
    <property type="match status" value="1"/>
</dbReference>
<feature type="domain" description="HTH tetR-type" evidence="4">
    <location>
        <begin position="26"/>
        <end position="86"/>
    </location>
</feature>
<protein>
    <submittedName>
        <fullName evidence="5">TetR/AcrR family transcriptional regulator</fullName>
    </submittedName>
</protein>
<dbReference type="PROSITE" id="PS01081">
    <property type="entry name" value="HTH_TETR_1"/>
    <property type="match status" value="1"/>
</dbReference>
<dbReference type="RefSeq" id="WP_374837558.1">
    <property type="nucleotide sequence ID" value="NZ_JBHEEW010000005.1"/>
</dbReference>
<comment type="caution">
    <text evidence="5">The sequence shown here is derived from an EMBL/GenBank/DDBJ whole genome shotgun (WGS) entry which is preliminary data.</text>
</comment>
<dbReference type="InterPro" id="IPR001647">
    <property type="entry name" value="HTH_TetR"/>
</dbReference>
<evidence type="ECO:0000256" key="1">
    <source>
        <dbReference type="ARBA" id="ARBA00023125"/>
    </source>
</evidence>
<proteinExistence type="predicted"/>
<dbReference type="InterPro" id="IPR039536">
    <property type="entry name" value="TetR_C_Proteobacteria"/>
</dbReference>
<evidence type="ECO:0000313" key="5">
    <source>
        <dbReference type="EMBL" id="MFD1328053.1"/>
    </source>
</evidence>
<dbReference type="PROSITE" id="PS50977">
    <property type="entry name" value="HTH_TETR_2"/>
    <property type="match status" value="1"/>
</dbReference>
<feature type="DNA-binding region" description="H-T-H motif" evidence="2">
    <location>
        <begin position="49"/>
        <end position="68"/>
    </location>
</feature>